<evidence type="ECO:0000256" key="3">
    <source>
        <dbReference type="ARBA" id="ARBA00023139"/>
    </source>
</evidence>
<evidence type="ECO:0000256" key="5">
    <source>
        <dbReference type="SAM" id="SignalP"/>
    </source>
</evidence>
<dbReference type="PANTHER" id="PTHR35841">
    <property type="entry name" value="PHOSPHONATES-BINDING PERIPLASMIC PROTEIN"/>
    <property type="match status" value="1"/>
</dbReference>
<keyword evidence="8" id="KW-1185">Reference proteome</keyword>
<dbReference type="NCBIfam" id="TIGR04553">
    <property type="entry name" value="ABC_peri_selen"/>
    <property type="match status" value="1"/>
</dbReference>
<dbReference type="Gene3D" id="3.40.190.10">
    <property type="entry name" value="Periplasmic binding protein-like II"/>
    <property type="match status" value="2"/>
</dbReference>
<feature type="chain" id="PRO_5038796375" evidence="5">
    <location>
        <begin position="22"/>
        <end position="290"/>
    </location>
</feature>
<keyword evidence="3" id="KW-0564">Palmitate</keyword>
<reference evidence="7 8" key="1">
    <citation type="submission" date="2018-08" db="EMBL/GenBank/DDBJ databases">
        <title>Bacillus jemisoniae sp. nov., Bacillus chryseoplanitiae sp. nov., Bacillus resnikiae sp. nov., and Bacillus frankliniae sp. nov., isolated from Viking spacecraft and associated surfaces.</title>
        <authorList>
            <person name="Seuylemezian A."/>
            <person name="Vaishampayan P."/>
        </authorList>
    </citation>
    <scope>NUCLEOTIDE SEQUENCE [LARGE SCALE GENOMIC DNA]</scope>
    <source>
        <strain evidence="7 8">JJ-247</strain>
    </source>
</reference>
<gene>
    <name evidence="7" type="ORF">D1970_09825</name>
</gene>
<evidence type="ECO:0000313" key="7">
    <source>
        <dbReference type="EMBL" id="RID85820.1"/>
    </source>
</evidence>
<comment type="caution">
    <text evidence="7">The sequence shown here is derived from an EMBL/GenBank/DDBJ whole genome shotgun (WGS) entry which is preliminary data.</text>
</comment>
<dbReference type="InterPro" id="IPR001638">
    <property type="entry name" value="Solute-binding_3/MltF_N"/>
</dbReference>
<dbReference type="RefSeq" id="WP_119112673.1">
    <property type="nucleotide sequence ID" value="NZ_CBCSEO010000002.1"/>
</dbReference>
<evidence type="ECO:0000259" key="6">
    <source>
        <dbReference type="SMART" id="SM00062"/>
    </source>
</evidence>
<dbReference type="NCBIfam" id="TIGR01098">
    <property type="entry name" value="3A0109s03R"/>
    <property type="match status" value="1"/>
</dbReference>
<dbReference type="Proteomes" id="UP000265816">
    <property type="component" value="Unassembled WGS sequence"/>
</dbReference>
<dbReference type="SMART" id="SM00062">
    <property type="entry name" value="PBPb"/>
    <property type="match status" value="1"/>
</dbReference>
<dbReference type="PROSITE" id="PS51257">
    <property type="entry name" value="PROKAR_LIPOPROTEIN"/>
    <property type="match status" value="1"/>
</dbReference>
<keyword evidence="2 5" id="KW-0732">Signal</keyword>
<dbReference type="AlphaFoldDB" id="A0A398BDJ1"/>
<feature type="signal peptide" evidence="5">
    <location>
        <begin position="1"/>
        <end position="21"/>
    </location>
</feature>
<organism evidence="7 8">
    <name type="scientific">Mesobacillus zeae</name>
    <dbReference type="NCBI Taxonomy" id="1917180"/>
    <lineage>
        <taxon>Bacteria</taxon>
        <taxon>Bacillati</taxon>
        <taxon>Bacillota</taxon>
        <taxon>Bacilli</taxon>
        <taxon>Bacillales</taxon>
        <taxon>Bacillaceae</taxon>
        <taxon>Mesobacillus</taxon>
    </lineage>
</organism>
<dbReference type="OrthoDB" id="9764656at2"/>
<evidence type="ECO:0000313" key="8">
    <source>
        <dbReference type="Proteomes" id="UP000265816"/>
    </source>
</evidence>
<proteinExistence type="inferred from homology"/>
<comment type="similarity">
    <text evidence="1">Belongs to the phosphate/phosphite/phosphonate binding protein family.</text>
</comment>
<dbReference type="PANTHER" id="PTHR35841:SF1">
    <property type="entry name" value="PHOSPHONATES-BINDING PERIPLASMIC PROTEIN"/>
    <property type="match status" value="1"/>
</dbReference>
<sequence>MKKMLMVLVAMMALFSLVACSSESDKGKSKENEKAFKIGAIPDQNAADLNRSMDDFAKDLGEKTGLKVEYVPSVDYSALVTAFDRGEIKMAWFGGLTGVQARNLVPEAEAVAQRPIDKEFQSVFIAQKGVEIKKLEDLKGKTFTFGSESSTSGHLMPRYFLNEAGVNPDTDLDGTPNYSGSHDKTYKLVESGAFQTGALNVSVWDAAVKEGKVDTDKVSVFYKTPPYYDYHWTVNKMDDATKKKVKAALLSMKSDDNEIMELLQTDKFIETDNDNYAAIEKVAKQLKIIK</sequence>
<dbReference type="Pfam" id="PF12974">
    <property type="entry name" value="Phosphonate-bd"/>
    <property type="match status" value="1"/>
</dbReference>
<dbReference type="InterPro" id="IPR030836">
    <property type="entry name" value="ABC_peri_PhnD-like"/>
</dbReference>
<accession>A0A398BDJ1</accession>
<protein>
    <submittedName>
        <fullName evidence="7">Putative selenate ABC transporter substrate-binding protein</fullName>
    </submittedName>
</protein>
<keyword evidence="4" id="KW-0449">Lipoprotein</keyword>
<evidence type="ECO:0000256" key="2">
    <source>
        <dbReference type="ARBA" id="ARBA00022729"/>
    </source>
</evidence>
<dbReference type="InterPro" id="IPR005770">
    <property type="entry name" value="PhnD"/>
</dbReference>
<dbReference type="GO" id="GO:0055085">
    <property type="term" value="P:transmembrane transport"/>
    <property type="evidence" value="ECO:0007669"/>
    <property type="project" value="InterPro"/>
</dbReference>
<evidence type="ECO:0000256" key="4">
    <source>
        <dbReference type="ARBA" id="ARBA00023288"/>
    </source>
</evidence>
<name>A0A398BDJ1_9BACI</name>
<feature type="domain" description="Solute-binding protein family 3/N-terminal" evidence="6">
    <location>
        <begin position="35"/>
        <end position="267"/>
    </location>
</feature>
<dbReference type="EMBL" id="QWVT01000015">
    <property type="protein sequence ID" value="RID85820.1"/>
    <property type="molecule type" value="Genomic_DNA"/>
</dbReference>
<dbReference type="SUPFAM" id="SSF53850">
    <property type="entry name" value="Periplasmic binding protein-like II"/>
    <property type="match status" value="1"/>
</dbReference>
<evidence type="ECO:0000256" key="1">
    <source>
        <dbReference type="ARBA" id="ARBA00007162"/>
    </source>
</evidence>
<dbReference type="GO" id="GO:0043190">
    <property type="term" value="C:ATP-binding cassette (ABC) transporter complex"/>
    <property type="evidence" value="ECO:0007669"/>
    <property type="project" value="InterPro"/>
</dbReference>